<evidence type="ECO:0000259" key="1">
    <source>
        <dbReference type="Pfam" id="PF01936"/>
    </source>
</evidence>
<evidence type="ECO:0000313" key="2">
    <source>
        <dbReference type="EMBL" id="OGY92389.1"/>
    </source>
</evidence>
<name>A0A1G2BUW8_9BACT</name>
<dbReference type="GO" id="GO:0004540">
    <property type="term" value="F:RNA nuclease activity"/>
    <property type="evidence" value="ECO:0007669"/>
    <property type="project" value="InterPro"/>
</dbReference>
<dbReference type="Gene3D" id="3.40.50.1010">
    <property type="entry name" value="5'-nuclease"/>
    <property type="match status" value="1"/>
</dbReference>
<dbReference type="InterPro" id="IPR047140">
    <property type="entry name" value="LabA"/>
</dbReference>
<sequence length="166" mass="18432">MLIKHKEQRVGVFIDVQNLYYSAKNLFQAKVNFGALLRDLVAGRKLIRATAYVIRGPQSIDDNFFLALEHQGFEVKAKELQVFAGGTKKGDWDVGLVIDAIKMSKNLDVVIIVSGDGDYVPAVEYLQYSGVLVEAAAFSETASGKLREAVDDFTDISQNKKKFLIK</sequence>
<dbReference type="Proteomes" id="UP000177349">
    <property type="component" value="Unassembled WGS sequence"/>
</dbReference>
<dbReference type="PANTHER" id="PTHR35458:SF8">
    <property type="entry name" value="SLR0650 PROTEIN"/>
    <property type="match status" value="1"/>
</dbReference>
<organism evidence="2 3">
    <name type="scientific">Candidatus Komeilibacteria bacterium RIFCSPLOWO2_01_FULL_53_11</name>
    <dbReference type="NCBI Taxonomy" id="1798552"/>
    <lineage>
        <taxon>Bacteria</taxon>
        <taxon>Candidatus Komeiliibacteriota</taxon>
    </lineage>
</organism>
<protein>
    <recommendedName>
        <fullName evidence="1">NYN domain-containing protein</fullName>
    </recommendedName>
</protein>
<dbReference type="InterPro" id="IPR021139">
    <property type="entry name" value="NYN"/>
</dbReference>
<reference evidence="2 3" key="1">
    <citation type="journal article" date="2016" name="Nat. Commun.">
        <title>Thousands of microbial genomes shed light on interconnected biogeochemical processes in an aquifer system.</title>
        <authorList>
            <person name="Anantharaman K."/>
            <person name="Brown C.T."/>
            <person name="Hug L.A."/>
            <person name="Sharon I."/>
            <person name="Castelle C.J."/>
            <person name="Probst A.J."/>
            <person name="Thomas B.C."/>
            <person name="Singh A."/>
            <person name="Wilkins M.J."/>
            <person name="Karaoz U."/>
            <person name="Brodie E.L."/>
            <person name="Williams K.H."/>
            <person name="Hubbard S.S."/>
            <person name="Banfield J.F."/>
        </authorList>
    </citation>
    <scope>NUCLEOTIDE SEQUENCE [LARGE SCALE GENOMIC DNA]</scope>
</reference>
<dbReference type="EMBL" id="MHKN01000018">
    <property type="protein sequence ID" value="OGY92389.1"/>
    <property type="molecule type" value="Genomic_DNA"/>
</dbReference>
<comment type="caution">
    <text evidence="2">The sequence shown here is derived from an EMBL/GenBank/DDBJ whole genome shotgun (WGS) entry which is preliminary data.</text>
</comment>
<feature type="domain" description="NYN" evidence="1">
    <location>
        <begin position="9"/>
        <end position="156"/>
    </location>
</feature>
<proteinExistence type="predicted"/>
<gene>
    <name evidence="2" type="ORF">A3B31_03505</name>
</gene>
<dbReference type="CDD" id="cd10911">
    <property type="entry name" value="PIN_LabA"/>
    <property type="match status" value="1"/>
</dbReference>
<evidence type="ECO:0000313" key="3">
    <source>
        <dbReference type="Proteomes" id="UP000177349"/>
    </source>
</evidence>
<dbReference type="PANTHER" id="PTHR35458">
    <property type="entry name" value="SLR0755 PROTEIN"/>
    <property type="match status" value="1"/>
</dbReference>
<dbReference type="AlphaFoldDB" id="A0A1G2BUW8"/>
<dbReference type="Pfam" id="PF01936">
    <property type="entry name" value="NYN"/>
    <property type="match status" value="1"/>
</dbReference>
<accession>A0A1G2BUW8</accession>